<evidence type="ECO:0000313" key="2">
    <source>
        <dbReference type="Proteomes" id="UP000298784"/>
    </source>
</evidence>
<dbReference type="GeneID" id="55615776"/>
<proteinExistence type="predicted"/>
<dbReference type="Proteomes" id="UP000298784">
    <property type="component" value="Segment"/>
</dbReference>
<keyword evidence="2" id="KW-1185">Reference proteome</keyword>
<accession>A0A4D6T9E1</accession>
<name>A0A4D6T9E1_9CAUD</name>
<dbReference type="RefSeq" id="YP_009845418.1">
    <property type="nucleotide sequence ID" value="NC_048761.1"/>
</dbReference>
<organism evidence="1 2">
    <name type="scientific">Microbacterium phage Akoni</name>
    <dbReference type="NCBI Taxonomy" id="2565510"/>
    <lineage>
        <taxon>Viruses</taxon>
        <taxon>Duplodnaviria</taxon>
        <taxon>Heunggongvirae</taxon>
        <taxon>Uroviricota</taxon>
        <taxon>Caudoviricetes</taxon>
        <taxon>Eekayvirinae</taxon>
        <taxon>Akonivirus</taxon>
        <taxon>Akonivirus akoni</taxon>
    </lineage>
</organism>
<reference evidence="1 2" key="1">
    <citation type="submission" date="2019-04" db="EMBL/GenBank/DDBJ databases">
        <authorList>
            <person name="Fakhre F."/>
            <person name="Gonzalez R.M."/>
            <person name="Howells E.K."/>
            <person name="Otero L.A."/>
            <person name="Pegoraro K.N."/>
            <person name="Robichaux K.C."/>
            <person name="Rodier A."/>
            <person name="Sadowski C.L."/>
            <person name="Carter V.P."/>
            <person name="Gray A.D."/>
            <person name="Klein G.C."/>
            <person name="Lebosada C."/>
            <person name="Miklaszewski C.M."/>
            <person name="Sutton S.N."/>
            <person name="Pollenz R.S."/>
            <person name="Garlena R.A."/>
            <person name="Russell D.A."/>
            <person name="Pope W.H."/>
            <person name="Jacobs-Sera D."/>
            <person name="Hatfull G.F."/>
        </authorList>
    </citation>
    <scope>NUCLEOTIDE SEQUENCE [LARGE SCALE GENOMIC DNA]</scope>
</reference>
<gene>
    <name evidence="1" type="primary">37</name>
    <name evidence="1" type="ORF">SEA_AKONI_37</name>
</gene>
<sequence>MQTLTNSPQEASVIEAEARKSFSFAIWLKDQNGNPTDITGTSTTFTVGTIDRYGVSTVLFSKTADIQAPTLGYETVHVQASDLNLKPGVYQFTTTLRIQGYSVVLLKGDFKVLQNTEFASVDEHYVVNNPAQNLEITLRDKLNVHIKLGSVLPPNMTIPTDASDAGVAAYINNQSSLTFQALNGLFVTEVELDEHTEWVSDQLALTLDAANDYADAGLALKASITQLNLKADKTYVDSQDNARVARSLYTAKGQILAATAASTPSALPVGSNGQVLMADSTQTRGMKWDDVTMSARAKGVLEASYRGGPAKVKVDGVLSSEAYNWLTPYEPGSSREVRLEKFGSSWLITGQTEENSVPLQLQNNWITYTELAVTTTFSTVPRAVKLPSGIVVLTGLLYVTAAPAAGNLIFVLPVGMRPDYDLLYKVEMADQARTINIRANGNVEVYGNGWPSNYLTLDGIAFPAAGVASWTAITTWAANFDRNPAWDAAYGVPAYWKDPYGFVWFRGLARVAVATSADDTRMFNLPAGYVADQPQHIRTSGNDSYASVQFMNQGLNWKAASPGTVGTWISLAGVIGVTVEAGLNNPWRIFHRFGNSWANYNTANFPAAQWLLREDGLRMIRGLLTAGTLGQRATVTPTPEMWPRYGRLILPIVSNLARARMDISSVDERSTGGTPYEVGAIIHTQGASNWYSYDSVVWTT</sequence>
<dbReference type="KEGG" id="vg:55615776"/>
<dbReference type="EMBL" id="MK757449">
    <property type="protein sequence ID" value="QCG78323.1"/>
    <property type="molecule type" value="Genomic_DNA"/>
</dbReference>
<evidence type="ECO:0000313" key="1">
    <source>
        <dbReference type="EMBL" id="QCG78323.1"/>
    </source>
</evidence>
<protein>
    <submittedName>
        <fullName evidence="1">Minor tail protein</fullName>
    </submittedName>
</protein>